<evidence type="ECO:0000256" key="7">
    <source>
        <dbReference type="ARBA" id="ARBA00022833"/>
    </source>
</evidence>
<name>A0A1Y3ZW33_9BACT</name>
<protein>
    <recommendedName>
        <fullName evidence="3">Ferric uptake regulation protein</fullName>
    </recommendedName>
</protein>
<evidence type="ECO:0000313" key="12">
    <source>
        <dbReference type="EMBL" id="MCG4958992.1"/>
    </source>
</evidence>
<accession>A0A1Y3ZW33</accession>
<evidence type="ECO:0000313" key="18">
    <source>
        <dbReference type="Proteomes" id="UP000284243"/>
    </source>
</evidence>
<evidence type="ECO:0000256" key="5">
    <source>
        <dbReference type="ARBA" id="ARBA00022491"/>
    </source>
</evidence>
<dbReference type="EMBL" id="JAQMRD010000024">
    <property type="protein sequence ID" value="MDB9224386.1"/>
    <property type="molecule type" value="Genomic_DNA"/>
</dbReference>
<dbReference type="InterPro" id="IPR043135">
    <property type="entry name" value="Fur_C"/>
</dbReference>
<dbReference type="GO" id="GO:0000976">
    <property type="term" value="F:transcription cis-regulatory region binding"/>
    <property type="evidence" value="ECO:0007669"/>
    <property type="project" value="TreeGrafter"/>
</dbReference>
<dbReference type="PANTHER" id="PTHR33202">
    <property type="entry name" value="ZINC UPTAKE REGULATION PROTEIN"/>
    <property type="match status" value="1"/>
</dbReference>
<sequence length="141" mass="16062">MNTNINARDYLEKCGIKPSLQRIAIVEYLMENRIHPTADDIYHALCIQVPTLSKTTVYNTMRLFAEQGAVLPLVIDDKNVRFDIDTSCHAHFQCCACNRVFDIPVEKIGLLNTKQIGDLYVTETHLYYKGYCKACRNKTAG</sequence>
<feature type="binding site" evidence="11">
    <location>
        <position position="135"/>
    </location>
    <ligand>
        <name>Zn(2+)</name>
        <dbReference type="ChEBI" id="CHEBI:29105"/>
    </ligand>
</feature>
<evidence type="ECO:0000313" key="13">
    <source>
        <dbReference type="EMBL" id="MDB9224386.1"/>
    </source>
</evidence>
<feature type="binding site" evidence="11">
    <location>
        <position position="97"/>
    </location>
    <ligand>
        <name>Zn(2+)</name>
        <dbReference type="ChEBI" id="CHEBI:29105"/>
    </ligand>
</feature>
<evidence type="ECO:0000256" key="3">
    <source>
        <dbReference type="ARBA" id="ARBA00020910"/>
    </source>
</evidence>
<dbReference type="Gene3D" id="3.30.1490.190">
    <property type="match status" value="1"/>
</dbReference>
<evidence type="ECO:0000256" key="10">
    <source>
        <dbReference type="ARBA" id="ARBA00023163"/>
    </source>
</evidence>
<reference evidence="13" key="3">
    <citation type="submission" date="2023-01" db="EMBL/GenBank/DDBJ databases">
        <title>Human gut microbiome strain richness.</title>
        <authorList>
            <person name="Chen-Liaw A."/>
        </authorList>
    </citation>
    <scope>NUCLEOTIDE SEQUENCE</scope>
    <source>
        <strain evidence="13">RTP21484st1_B7_RTP21484_190118</strain>
    </source>
</reference>
<comment type="cofactor">
    <cofactor evidence="11">
        <name>Zn(2+)</name>
        <dbReference type="ChEBI" id="CHEBI:29105"/>
    </cofactor>
    <text evidence="11">Binds 1 zinc ion per subunit.</text>
</comment>
<dbReference type="InterPro" id="IPR036388">
    <property type="entry name" value="WH-like_DNA-bd_sf"/>
</dbReference>
<dbReference type="RefSeq" id="WP_013611023.1">
    <property type="nucleotide sequence ID" value="NZ_BAABYK010000001.1"/>
</dbReference>
<dbReference type="EMBL" id="QRYC01000001">
    <property type="protein sequence ID" value="RGU58960.1"/>
    <property type="molecule type" value="Genomic_DNA"/>
</dbReference>
<evidence type="ECO:0000256" key="11">
    <source>
        <dbReference type="PIRSR" id="PIRSR602481-1"/>
    </source>
</evidence>
<evidence type="ECO:0000313" key="16">
    <source>
        <dbReference type="EMBL" id="RGY08928.1"/>
    </source>
</evidence>
<evidence type="ECO:0000313" key="17">
    <source>
        <dbReference type="Proteomes" id="UP000283426"/>
    </source>
</evidence>
<dbReference type="GO" id="GO:1900376">
    <property type="term" value="P:regulation of secondary metabolite biosynthetic process"/>
    <property type="evidence" value="ECO:0007669"/>
    <property type="project" value="TreeGrafter"/>
</dbReference>
<proteinExistence type="inferred from homology"/>
<feature type="binding site" evidence="11">
    <location>
        <position position="132"/>
    </location>
    <ligand>
        <name>Zn(2+)</name>
        <dbReference type="ChEBI" id="CHEBI:29105"/>
    </ligand>
</feature>
<feature type="binding site" evidence="11">
    <location>
        <position position="94"/>
    </location>
    <ligand>
        <name>Zn(2+)</name>
        <dbReference type="ChEBI" id="CHEBI:29105"/>
    </ligand>
</feature>
<dbReference type="InterPro" id="IPR002481">
    <property type="entry name" value="FUR"/>
</dbReference>
<dbReference type="FunFam" id="1.10.10.10:FF:000007">
    <property type="entry name" value="Ferric uptake regulation protein"/>
    <property type="match status" value="1"/>
</dbReference>
<dbReference type="Pfam" id="PF01475">
    <property type="entry name" value="FUR"/>
    <property type="match status" value="1"/>
</dbReference>
<dbReference type="Proteomes" id="UP000284243">
    <property type="component" value="Unassembled WGS sequence"/>
</dbReference>
<evidence type="ECO:0000256" key="9">
    <source>
        <dbReference type="ARBA" id="ARBA00023125"/>
    </source>
</evidence>
<dbReference type="Proteomes" id="UP001212263">
    <property type="component" value="Unassembled WGS sequence"/>
</dbReference>
<keyword evidence="8" id="KW-0805">Transcription regulation</keyword>
<evidence type="ECO:0000256" key="6">
    <source>
        <dbReference type="ARBA" id="ARBA00022723"/>
    </source>
</evidence>
<dbReference type="GO" id="GO:0005737">
    <property type="term" value="C:cytoplasm"/>
    <property type="evidence" value="ECO:0007669"/>
    <property type="project" value="UniProtKB-SubCell"/>
</dbReference>
<dbReference type="EMBL" id="JAKNDN010000006">
    <property type="protein sequence ID" value="MCG4958992.1"/>
    <property type="molecule type" value="Genomic_DNA"/>
</dbReference>
<keyword evidence="9" id="KW-0238">DNA-binding</keyword>
<evidence type="ECO:0000313" key="19">
    <source>
        <dbReference type="Proteomes" id="UP000284434"/>
    </source>
</evidence>
<dbReference type="GO" id="GO:0008270">
    <property type="term" value="F:zinc ion binding"/>
    <property type="evidence" value="ECO:0007669"/>
    <property type="project" value="TreeGrafter"/>
</dbReference>
<keyword evidence="10" id="KW-0804">Transcription</keyword>
<dbReference type="Proteomes" id="UP000283426">
    <property type="component" value="Unassembled WGS sequence"/>
</dbReference>
<organism evidence="14 18">
    <name type="scientific">Odoribacter splanchnicus</name>
    <dbReference type="NCBI Taxonomy" id="28118"/>
    <lineage>
        <taxon>Bacteria</taxon>
        <taxon>Pseudomonadati</taxon>
        <taxon>Bacteroidota</taxon>
        <taxon>Bacteroidia</taxon>
        <taxon>Bacteroidales</taxon>
        <taxon>Odoribacteraceae</taxon>
        <taxon>Odoribacter</taxon>
    </lineage>
</organism>
<dbReference type="InterPro" id="IPR036390">
    <property type="entry name" value="WH_DNA-bd_sf"/>
</dbReference>
<dbReference type="Proteomes" id="UP001199750">
    <property type="component" value="Unassembled WGS sequence"/>
</dbReference>
<gene>
    <name evidence="15" type="ORF">DWW24_08380</name>
    <name evidence="14" type="ORF">DWW57_00750</name>
    <name evidence="16" type="ORF">DXA53_03500</name>
    <name evidence="12" type="ORF">L0P03_03855</name>
    <name evidence="13" type="ORF">PN645_15460</name>
</gene>
<evidence type="ECO:0000313" key="14">
    <source>
        <dbReference type="EMBL" id="RGU58960.1"/>
    </source>
</evidence>
<evidence type="ECO:0000256" key="2">
    <source>
        <dbReference type="ARBA" id="ARBA00007957"/>
    </source>
</evidence>
<evidence type="ECO:0000256" key="8">
    <source>
        <dbReference type="ARBA" id="ARBA00023015"/>
    </source>
</evidence>
<dbReference type="PANTHER" id="PTHR33202:SF8">
    <property type="entry name" value="PEROXIDE-RESPONSIVE REPRESSOR PERR"/>
    <property type="match status" value="1"/>
</dbReference>
<dbReference type="GO" id="GO:0045892">
    <property type="term" value="P:negative regulation of DNA-templated transcription"/>
    <property type="evidence" value="ECO:0007669"/>
    <property type="project" value="TreeGrafter"/>
</dbReference>
<dbReference type="GO" id="GO:0003700">
    <property type="term" value="F:DNA-binding transcription factor activity"/>
    <property type="evidence" value="ECO:0007669"/>
    <property type="project" value="InterPro"/>
</dbReference>
<evidence type="ECO:0000256" key="4">
    <source>
        <dbReference type="ARBA" id="ARBA00022490"/>
    </source>
</evidence>
<dbReference type="OMA" id="FDVEEIY"/>
<dbReference type="Gene3D" id="1.10.10.10">
    <property type="entry name" value="Winged helix-like DNA-binding domain superfamily/Winged helix DNA-binding domain"/>
    <property type="match status" value="1"/>
</dbReference>
<dbReference type="EMBL" id="QRYW01000015">
    <property type="protein sequence ID" value="RGV27154.1"/>
    <property type="molecule type" value="Genomic_DNA"/>
</dbReference>
<dbReference type="EMBL" id="QSCO01000004">
    <property type="protein sequence ID" value="RGY08928.1"/>
    <property type="molecule type" value="Genomic_DNA"/>
</dbReference>
<keyword evidence="4" id="KW-0963">Cytoplasm</keyword>
<reference evidence="17 18" key="1">
    <citation type="submission" date="2018-08" db="EMBL/GenBank/DDBJ databases">
        <title>A genome reference for cultivated species of the human gut microbiota.</title>
        <authorList>
            <person name="Zou Y."/>
            <person name="Xue W."/>
            <person name="Luo G."/>
        </authorList>
    </citation>
    <scope>NUCLEOTIDE SEQUENCE [LARGE SCALE GENOMIC DNA]</scope>
    <source>
        <strain evidence="15 17">AF14-6AC</strain>
        <strain evidence="14 18">AF16-14</strain>
        <strain evidence="16 19">OF03-11</strain>
    </source>
</reference>
<keyword evidence="6 11" id="KW-0479">Metal-binding</keyword>
<dbReference type="SUPFAM" id="SSF46785">
    <property type="entry name" value="Winged helix' DNA-binding domain"/>
    <property type="match status" value="1"/>
</dbReference>
<keyword evidence="7 11" id="KW-0862">Zinc</keyword>
<comment type="caution">
    <text evidence="14">The sequence shown here is derived from an EMBL/GenBank/DDBJ whole genome shotgun (WGS) entry which is preliminary data.</text>
</comment>
<reference evidence="12" key="2">
    <citation type="submission" date="2022-01" db="EMBL/GenBank/DDBJ databases">
        <title>Collection of gut derived symbiotic bacterial strains cultured from healthy donors.</title>
        <authorList>
            <person name="Lin H."/>
            <person name="Kohout C."/>
            <person name="Waligurski E."/>
            <person name="Pamer E.G."/>
        </authorList>
    </citation>
    <scope>NUCLEOTIDE SEQUENCE</scope>
    <source>
        <strain evidence="12">DFI.1.149</strain>
    </source>
</reference>
<dbReference type="CDD" id="cd07153">
    <property type="entry name" value="Fur_like"/>
    <property type="match status" value="1"/>
</dbReference>
<comment type="similarity">
    <text evidence="2">Belongs to the Fur family.</text>
</comment>
<keyword evidence="5" id="KW-0678">Repressor</keyword>
<dbReference type="GeneID" id="61273942"/>
<comment type="subcellular location">
    <subcellularLocation>
        <location evidence="1">Cytoplasm</location>
    </subcellularLocation>
</comment>
<evidence type="ECO:0000256" key="1">
    <source>
        <dbReference type="ARBA" id="ARBA00004496"/>
    </source>
</evidence>
<evidence type="ECO:0000313" key="15">
    <source>
        <dbReference type="EMBL" id="RGV27154.1"/>
    </source>
</evidence>
<dbReference type="Proteomes" id="UP000284434">
    <property type="component" value="Unassembled WGS sequence"/>
</dbReference>
<dbReference type="AlphaFoldDB" id="A0A1Y3ZW33"/>